<dbReference type="Pfam" id="PF13480">
    <property type="entry name" value="Acetyltransf_6"/>
    <property type="match status" value="1"/>
</dbReference>
<dbReference type="Proteomes" id="UP000625316">
    <property type="component" value="Unassembled WGS sequence"/>
</dbReference>
<proteinExistence type="predicted"/>
<protein>
    <submittedName>
        <fullName evidence="2">GNAT family N-acetyltransferase</fullName>
    </submittedName>
</protein>
<dbReference type="InterPro" id="IPR016181">
    <property type="entry name" value="Acyl_CoA_acyltransferase"/>
</dbReference>
<dbReference type="RefSeq" id="WP_264323980.1">
    <property type="nucleotide sequence ID" value="NZ_JADEXQ010000012.1"/>
</dbReference>
<feature type="domain" description="BioF2-like acetyltransferase" evidence="1">
    <location>
        <begin position="128"/>
        <end position="261"/>
    </location>
</feature>
<keyword evidence="3" id="KW-1185">Reference proteome</keyword>
<dbReference type="SUPFAM" id="SSF55729">
    <property type="entry name" value="Acyl-CoA N-acyltransferases (Nat)"/>
    <property type="match status" value="1"/>
</dbReference>
<dbReference type="EMBL" id="JADEXQ010000012">
    <property type="protein sequence ID" value="MBE9029159.1"/>
    <property type="molecule type" value="Genomic_DNA"/>
</dbReference>
<accession>A0A928VND6</accession>
<reference evidence="2" key="1">
    <citation type="submission" date="2020-10" db="EMBL/GenBank/DDBJ databases">
        <authorList>
            <person name="Castelo-Branco R."/>
            <person name="Eusebio N."/>
            <person name="Adriana R."/>
            <person name="Vieira A."/>
            <person name="Brugerolle De Fraissinette N."/>
            <person name="Rezende De Castro R."/>
            <person name="Schneider M.P."/>
            <person name="Vasconcelos V."/>
            <person name="Leao P.N."/>
        </authorList>
    </citation>
    <scope>NUCLEOTIDE SEQUENCE</scope>
    <source>
        <strain evidence="2">LEGE 11480</strain>
    </source>
</reference>
<gene>
    <name evidence="2" type="ORF">IQ266_05205</name>
</gene>
<evidence type="ECO:0000259" key="1">
    <source>
        <dbReference type="Pfam" id="PF13480"/>
    </source>
</evidence>
<dbReference type="AlphaFoldDB" id="A0A928VND6"/>
<comment type="caution">
    <text evidence="2">The sequence shown here is derived from an EMBL/GenBank/DDBJ whole genome shotgun (WGS) entry which is preliminary data.</text>
</comment>
<organism evidence="2 3">
    <name type="scientific">Romeriopsis navalis LEGE 11480</name>
    <dbReference type="NCBI Taxonomy" id="2777977"/>
    <lineage>
        <taxon>Bacteria</taxon>
        <taxon>Bacillati</taxon>
        <taxon>Cyanobacteriota</taxon>
        <taxon>Cyanophyceae</taxon>
        <taxon>Leptolyngbyales</taxon>
        <taxon>Leptolyngbyaceae</taxon>
        <taxon>Romeriopsis</taxon>
        <taxon>Romeriopsis navalis</taxon>
    </lineage>
</organism>
<dbReference type="Gene3D" id="3.40.630.30">
    <property type="match status" value="1"/>
</dbReference>
<evidence type="ECO:0000313" key="3">
    <source>
        <dbReference type="Proteomes" id="UP000625316"/>
    </source>
</evidence>
<sequence length="313" mass="35603">MSNIFSSPDFLDIVAAVYYPNSNYTIGPCSIANQTYQLLIVDGQAITQHPLIDFFEAGPSQASDITASYMQRAAQQSVSVSNYQANPNTIAAPYLQWSKQATWDDWKKQFKTQAKALAKAGGSYIDIPRQRRRLTKQVGELQFVYQDSTTAILDRFFEWKSARYREIGAQDLWANPQHVAFIQALHEAGLLLVSVLYADQQPIAIHLGLEQAGRCYWWLPTFDRQLNRFSAGRILLEDLLQSCFAQGQQEFDFLNGEEFYKWCYATDVRLVGELGEPPLISQIKSRIKAKINQQVKDSPVSLRIARKVQAMMQ</sequence>
<name>A0A928VND6_9CYAN</name>
<dbReference type="InterPro" id="IPR038740">
    <property type="entry name" value="BioF2-like_GNAT_dom"/>
</dbReference>
<evidence type="ECO:0000313" key="2">
    <source>
        <dbReference type="EMBL" id="MBE9029159.1"/>
    </source>
</evidence>